<sequence>MSSSDGNKEQATLRSGLQKTMTSSLQDTSHTVGDVVSGLGATLGGAAEGAGQTVAAAAEGLGAATRGFGQSMNRVYGGDDDGGGEEEDDDDDDPAGGVGQNGKTKLECGKGVLHIEMCCGSRLLG</sequence>
<organism evidence="2 3">
    <name type="scientific">Penicillium oxalicum (strain 114-2 / CGMCC 5302)</name>
    <name type="common">Penicillium decumbens</name>
    <dbReference type="NCBI Taxonomy" id="933388"/>
    <lineage>
        <taxon>Eukaryota</taxon>
        <taxon>Fungi</taxon>
        <taxon>Dikarya</taxon>
        <taxon>Ascomycota</taxon>
        <taxon>Pezizomycotina</taxon>
        <taxon>Eurotiomycetes</taxon>
        <taxon>Eurotiomycetidae</taxon>
        <taxon>Eurotiales</taxon>
        <taxon>Aspergillaceae</taxon>
        <taxon>Penicillium</taxon>
    </lineage>
</organism>
<accession>S7ZE84</accession>
<feature type="compositionally biased region" description="Polar residues" evidence="1">
    <location>
        <begin position="1"/>
        <end position="31"/>
    </location>
</feature>
<keyword evidence="3" id="KW-1185">Reference proteome</keyword>
<feature type="region of interest" description="Disordered" evidence="1">
    <location>
        <begin position="1"/>
        <end position="51"/>
    </location>
</feature>
<protein>
    <submittedName>
        <fullName evidence="2">Uncharacterized protein</fullName>
    </submittedName>
</protein>
<dbReference type="Proteomes" id="UP000019376">
    <property type="component" value="Unassembled WGS sequence"/>
</dbReference>
<feature type="compositionally biased region" description="Acidic residues" evidence="1">
    <location>
        <begin position="78"/>
        <end position="94"/>
    </location>
</feature>
<gene>
    <name evidence="2" type="ORF">PDE_03911</name>
</gene>
<feature type="region of interest" description="Disordered" evidence="1">
    <location>
        <begin position="68"/>
        <end position="105"/>
    </location>
</feature>
<name>S7ZE84_PENO1</name>
<evidence type="ECO:0000313" key="3">
    <source>
        <dbReference type="Proteomes" id="UP000019376"/>
    </source>
</evidence>
<dbReference type="EMBL" id="KB644411">
    <property type="protein sequence ID" value="EPS28965.1"/>
    <property type="molecule type" value="Genomic_DNA"/>
</dbReference>
<dbReference type="HOGENOM" id="CLU_1993396_0_0_1"/>
<dbReference type="AlphaFoldDB" id="S7ZE84"/>
<evidence type="ECO:0000256" key="1">
    <source>
        <dbReference type="SAM" id="MobiDB-lite"/>
    </source>
</evidence>
<reference evidence="2 3" key="1">
    <citation type="journal article" date="2013" name="PLoS ONE">
        <title>Genomic and secretomic analyses reveal unique features of the lignocellulolytic enzyme system of Penicillium decumbens.</title>
        <authorList>
            <person name="Liu G."/>
            <person name="Zhang L."/>
            <person name="Wei X."/>
            <person name="Zou G."/>
            <person name="Qin Y."/>
            <person name="Ma L."/>
            <person name="Li J."/>
            <person name="Zheng H."/>
            <person name="Wang S."/>
            <person name="Wang C."/>
            <person name="Xun L."/>
            <person name="Zhao G.-P."/>
            <person name="Zhou Z."/>
            <person name="Qu Y."/>
        </authorList>
    </citation>
    <scope>NUCLEOTIDE SEQUENCE [LARGE SCALE GENOMIC DNA]</scope>
    <source>
        <strain evidence="3">114-2 / CGMCC 5302</strain>
    </source>
</reference>
<evidence type="ECO:0000313" key="2">
    <source>
        <dbReference type="EMBL" id="EPS28965.1"/>
    </source>
</evidence>
<proteinExistence type="predicted"/>